<gene>
    <name evidence="1" type="ORF">L1987_04081</name>
</gene>
<evidence type="ECO:0000313" key="1">
    <source>
        <dbReference type="EMBL" id="KAI3829949.1"/>
    </source>
</evidence>
<organism evidence="1 2">
    <name type="scientific">Smallanthus sonchifolius</name>
    <dbReference type="NCBI Taxonomy" id="185202"/>
    <lineage>
        <taxon>Eukaryota</taxon>
        <taxon>Viridiplantae</taxon>
        <taxon>Streptophyta</taxon>
        <taxon>Embryophyta</taxon>
        <taxon>Tracheophyta</taxon>
        <taxon>Spermatophyta</taxon>
        <taxon>Magnoliopsida</taxon>
        <taxon>eudicotyledons</taxon>
        <taxon>Gunneridae</taxon>
        <taxon>Pentapetalae</taxon>
        <taxon>asterids</taxon>
        <taxon>campanulids</taxon>
        <taxon>Asterales</taxon>
        <taxon>Asteraceae</taxon>
        <taxon>Asteroideae</taxon>
        <taxon>Heliantheae alliance</taxon>
        <taxon>Millerieae</taxon>
        <taxon>Smallanthus</taxon>
    </lineage>
</organism>
<sequence>MILQILSITGDSDTELTTTIKGLVSASARSYPCQEEVQPEVAAVSQKQQIAGEQEKIRLPNQDPKITSIAVL</sequence>
<evidence type="ECO:0000313" key="2">
    <source>
        <dbReference type="Proteomes" id="UP001056120"/>
    </source>
</evidence>
<reference evidence="2" key="1">
    <citation type="journal article" date="2022" name="Mol. Ecol. Resour.">
        <title>The genomes of chicory, endive, great burdock and yacon provide insights into Asteraceae palaeo-polyploidization history and plant inulin production.</title>
        <authorList>
            <person name="Fan W."/>
            <person name="Wang S."/>
            <person name="Wang H."/>
            <person name="Wang A."/>
            <person name="Jiang F."/>
            <person name="Liu H."/>
            <person name="Zhao H."/>
            <person name="Xu D."/>
            <person name="Zhang Y."/>
        </authorList>
    </citation>
    <scope>NUCLEOTIDE SEQUENCE [LARGE SCALE GENOMIC DNA]</scope>
    <source>
        <strain evidence="2">cv. Yunnan</strain>
    </source>
</reference>
<dbReference type="EMBL" id="CM042018">
    <property type="protein sequence ID" value="KAI3829949.1"/>
    <property type="molecule type" value="Genomic_DNA"/>
</dbReference>
<comment type="caution">
    <text evidence="1">The sequence shown here is derived from an EMBL/GenBank/DDBJ whole genome shotgun (WGS) entry which is preliminary data.</text>
</comment>
<accession>A0ACB9KCF7</accession>
<reference evidence="1 2" key="2">
    <citation type="journal article" date="2022" name="Mol. Ecol. Resour.">
        <title>The genomes of chicory, endive, great burdock and yacon provide insights into Asteraceae paleo-polyploidization history and plant inulin production.</title>
        <authorList>
            <person name="Fan W."/>
            <person name="Wang S."/>
            <person name="Wang H."/>
            <person name="Wang A."/>
            <person name="Jiang F."/>
            <person name="Liu H."/>
            <person name="Zhao H."/>
            <person name="Xu D."/>
            <person name="Zhang Y."/>
        </authorList>
    </citation>
    <scope>NUCLEOTIDE SEQUENCE [LARGE SCALE GENOMIC DNA]</scope>
    <source>
        <strain evidence="2">cv. Yunnan</strain>
        <tissue evidence="1">Leaves</tissue>
    </source>
</reference>
<name>A0ACB9KCF7_9ASTR</name>
<dbReference type="Proteomes" id="UP001056120">
    <property type="component" value="Linkage Group LG01"/>
</dbReference>
<protein>
    <submittedName>
        <fullName evidence="1">Uncharacterized protein</fullName>
    </submittedName>
</protein>
<keyword evidence="2" id="KW-1185">Reference proteome</keyword>
<proteinExistence type="predicted"/>